<dbReference type="OrthoDB" id="598356at2"/>
<evidence type="ECO:0000313" key="1">
    <source>
        <dbReference type="EMBL" id="KPL74123.1"/>
    </source>
</evidence>
<dbReference type="Proteomes" id="UP000050417">
    <property type="component" value="Unassembled WGS sequence"/>
</dbReference>
<dbReference type="InterPro" id="IPR012675">
    <property type="entry name" value="Beta-grasp_dom_sf"/>
</dbReference>
<protein>
    <recommendedName>
        <fullName evidence="3">Molybdenum cofactor biosynthesis protein MoaD</fullName>
    </recommendedName>
</protein>
<evidence type="ECO:0000313" key="2">
    <source>
        <dbReference type="Proteomes" id="UP000050417"/>
    </source>
</evidence>
<dbReference type="STRING" id="1134406.ADN00_14060"/>
<dbReference type="InterPro" id="IPR016155">
    <property type="entry name" value="Mopterin_synth/thiamin_S_b"/>
</dbReference>
<dbReference type="EMBL" id="LGCL01000033">
    <property type="protein sequence ID" value="KPL74123.1"/>
    <property type="molecule type" value="Genomic_DNA"/>
</dbReference>
<accession>A0A0P6XPL5</accession>
<dbReference type="Gene3D" id="3.10.20.30">
    <property type="match status" value="1"/>
</dbReference>
<reference evidence="1 2" key="1">
    <citation type="submission" date="2015-07" db="EMBL/GenBank/DDBJ databases">
        <title>Genome sequence of Ornatilinea apprima DSM 23815.</title>
        <authorList>
            <person name="Hemp J."/>
            <person name="Ward L.M."/>
            <person name="Pace L.A."/>
            <person name="Fischer W.W."/>
        </authorList>
    </citation>
    <scope>NUCLEOTIDE SEQUENCE [LARGE SCALE GENOMIC DNA]</scope>
    <source>
        <strain evidence="1 2">P3M-1</strain>
    </source>
</reference>
<dbReference type="AlphaFoldDB" id="A0A0P6XPL5"/>
<dbReference type="CDD" id="cd00754">
    <property type="entry name" value="Ubl_MoaD"/>
    <property type="match status" value="1"/>
</dbReference>
<name>A0A0P6XPL5_9CHLR</name>
<dbReference type="Pfam" id="PF02597">
    <property type="entry name" value="ThiS"/>
    <property type="match status" value="1"/>
</dbReference>
<dbReference type="RefSeq" id="WP_075063661.1">
    <property type="nucleotide sequence ID" value="NZ_LGCL01000033.1"/>
</dbReference>
<keyword evidence="2" id="KW-1185">Reference proteome</keyword>
<comment type="caution">
    <text evidence="1">The sequence shown here is derived from an EMBL/GenBank/DDBJ whole genome shotgun (WGS) entry which is preliminary data.</text>
</comment>
<organism evidence="1 2">
    <name type="scientific">Ornatilinea apprima</name>
    <dbReference type="NCBI Taxonomy" id="1134406"/>
    <lineage>
        <taxon>Bacteria</taxon>
        <taxon>Bacillati</taxon>
        <taxon>Chloroflexota</taxon>
        <taxon>Anaerolineae</taxon>
        <taxon>Anaerolineales</taxon>
        <taxon>Anaerolineaceae</taxon>
        <taxon>Ornatilinea</taxon>
    </lineage>
</organism>
<dbReference type="InterPro" id="IPR003749">
    <property type="entry name" value="ThiS/MoaD-like"/>
</dbReference>
<proteinExistence type="predicted"/>
<dbReference type="SUPFAM" id="SSF54285">
    <property type="entry name" value="MoaD/ThiS"/>
    <property type="match status" value="1"/>
</dbReference>
<evidence type="ECO:0008006" key="3">
    <source>
        <dbReference type="Google" id="ProtNLM"/>
    </source>
</evidence>
<sequence length="89" mass="9660">MAHENGLIHVQVVFYAHLKTAAGVASTQVELERGATVADLKTVLKQRYPALSYQLVNTVTFINKQTLYLDSESLPDAAEVTFLPPMAGG</sequence>
<gene>
    <name evidence="1" type="ORF">ADN00_14060</name>
</gene>